<evidence type="ECO:0000313" key="1">
    <source>
        <dbReference type="EMBL" id="QHT25366.1"/>
    </source>
</evidence>
<proteinExistence type="predicted"/>
<reference evidence="1" key="1">
    <citation type="journal article" date="2020" name="Nature">
        <title>Giant virus diversity and host interactions through global metagenomics.</title>
        <authorList>
            <person name="Schulz F."/>
            <person name="Roux S."/>
            <person name="Paez-Espino D."/>
            <person name="Jungbluth S."/>
            <person name="Walsh D.A."/>
            <person name="Denef V.J."/>
            <person name="McMahon K.D."/>
            <person name="Konstantinidis K.T."/>
            <person name="Eloe-Fadrosh E.A."/>
            <person name="Kyrpides N.C."/>
            <person name="Woyke T."/>
        </authorList>
    </citation>
    <scope>NUCLEOTIDE SEQUENCE</scope>
    <source>
        <strain evidence="1">GVMAG-M-3300023179-152</strain>
    </source>
</reference>
<sequence length="331" mass="38714">MYCGYKSIFGCNNFKPMTPELFKRIQSCMFNKKNKDEIIPSEPVNITNNDNYNGNNQHKIVIEEIDEIKDNIIDNNNDNNGLEFTNKQIESNENIYSLKEKLLKEMATVTAMESISRSESKLEVSIKTENIISPIQKDTLFWCIFIIHFGYNEYLQVGRNYGIKELEIKQKIIEYLNKNPGVLKQTNYKITKASVQEILSDFLTSQKDTSILCFIAMISYFKMNIIMVDSTNRFMLEFISNKDENLPTYVLYKDGYGKYKVNIEPILVDNINNMKNTLICLENYMKPLKSASNYKIDELIDLARKLGVYNENIKPKKNELYEQICEICKWH</sequence>
<name>A0A6C0E8B4_9ZZZZ</name>
<organism evidence="1">
    <name type="scientific">viral metagenome</name>
    <dbReference type="NCBI Taxonomy" id="1070528"/>
    <lineage>
        <taxon>unclassified sequences</taxon>
        <taxon>metagenomes</taxon>
        <taxon>organismal metagenomes</taxon>
    </lineage>
</organism>
<dbReference type="AlphaFoldDB" id="A0A6C0E8B4"/>
<protein>
    <submittedName>
        <fullName evidence="1">Uncharacterized protein</fullName>
    </submittedName>
</protein>
<dbReference type="EMBL" id="MN739765">
    <property type="protein sequence ID" value="QHT25366.1"/>
    <property type="molecule type" value="Genomic_DNA"/>
</dbReference>
<accession>A0A6C0E8B4</accession>